<evidence type="ECO:0000313" key="2">
    <source>
        <dbReference type="Proteomes" id="UP000261324"/>
    </source>
</evidence>
<dbReference type="Gene3D" id="2.60.120.370">
    <property type="entry name" value="YhcH/YjgK/YiaL"/>
    <property type="match status" value="1"/>
</dbReference>
<dbReference type="GO" id="GO:0005829">
    <property type="term" value="C:cytosol"/>
    <property type="evidence" value="ECO:0007669"/>
    <property type="project" value="TreeGrafter"/>
</dbReference>
<dbReference type="PANTHER" id="PTHR34986:SF1">
    <property type="entry name" value="PROTEIN YIAL"/>
    <property type="match status" value="1"/>
</dbReference>
<dbReference type="Pfam" id="PF04074">
    <property type="entry name" value="DUF386"/>
    <property type="match status" value="1"/>
</dbReference>
<dbReference type="AlphaFoldDB" id="A0A3E4Q2D0"/>
<sequence>MIVDSIKNIERYENIHPNISTALHFIAEHEEDPELEDGRYELVPDEVIVYVLSKESHYREEAEMEIHKKFMDIHYMICEAERCGIAPLPKESEIDYSDETDNGFWKCEDTYNVRIGKGEFYAVWPMEPHCPLCNAGEQKETVRKIICKVKVD</sequence>
<dbReference type="Proteomes" id="UP000261324">
    <property type="component" value="Unassembled WGS sequence"/>
</dbReference>
<dbReference type="EMBL" id="QSRA01000001">
    <property type="protein sequence ID" value="RGK86496.1"/>
    <property type="molecule type" value="Genomic_DNA"/>
</dbReference>
<dbReference type="SUPFAM" id="SSF51197">
    <property type="entry name" value="Clavaminate synthase-like"/>
    <property type="match status" value="1"/>
</dbReference>
<comment type="caution">
    <text evidence="1">The sequence shown here is derived from an EMBL/GenBank/DDBJ whole genome shotgun (WGS) entry which is preliminary data.</text>
</comment>
<dbReference type="PANTHER" id="PTHR34986">
    <property type="entry name" value="EVOLVED BETA-GALACTOSIDASE SUBUNIT BETA"/>
    <property type="match status" value="1"/>
</dbReference>
<dbReference type="NCBIfam" id="TIGR00022">
    <property type="entry name" value="YhcH/YjgK/YiaL family protein"/>
    <property type="match status" value="1"/>
</dbReference>
<proteinExistence type="predicted"/>
<name>A0A3E4Q2D0_9FIRM</name>
<dbReference type="InterPro" id="IPR004375">
    <property type="entry name" value="NanQ/TabA/YiaL"/>
</dbReference>
<reference evidence="1 2" key="1">
    <citation type="submission" date="2018-08" db="EMBL/GenBank/DDBJ databases">
        <title>A genome reference for cultivated species of the human gut microbiota.</title>
        <authorList>
            <person name="Zou Y."/>
            <person name="Xue W."/>
            <person name="Luo G."/>
        </authorList>
    </citation>
    <scope>NUCLEOTIDE SEQUENCE [LARGE SCALE GENOMIC DNA]</scope>
    <source>
        <strain evidence="1 2">TF09-3</strain>
    </source>
</reference>
<accession>A0A3E4Q2D0</accession>
<organism evidence="1 2">
    <name type="scientific">Dorea formicigenerans</name>
    <dbReference type="NCBI Taxonomy" id="39486"/>
    <lineage>
        <taxon>Bacteria</taxon>
        <taxon>Bacillati</taxon>
        <taxon>Bacillota</taxon>
        <taxon>Clostridia</taxon>
        <taxon>Lachnospirales</taxon>
        <taxon>Lachnospiraceae</taxon>
        <taxon>Dorea</taxon>
    </lineage>
</organism>
<dbReference type="RefSeq" id="WP_029730413.1">
    <property type="nucleotide sequence ID" value="NZ_QSRA01000001.1"/>
</dbReference>
<protein>
    <submittedName>
        <fullName evidence="1">YhcH/YjgK/YiaL family protein</fullName>
    </submittedName>
</protein>
<evidence type="ECO:0000313" key="1">
    <source>
        <dbReference type="EMBL" id="RGK86496.1"/>
    </source>
</evidence>
<gene>
    <name evidence="1" type="ORF">DXC93_01325</name>
</gene>
<dbReference type="InterPro" id="IPR037012">
    <property type="entry name" value="NanQ/TabA/YiaL_sf"/>
</dbReference>